<feature type="domain" description="HPP transmembrane region" evidence="2">
    <location>
        <begin position="28"/>
        <end position="170"/>
    </location>
</feature>
<protein>
    <submittedName>
        <fullName evidence="3">HPP family protein</fullName>
    </submittedName>
</protein>
<keyword evidence="1" id="KW-0812">Transmembrane</keyword>
<dbReference type="RefSeq" id="WP_231964611.1">
    <property type="nucleotide sequence ID" value="NZ_CBCRYP010000015.1"/>
</dbReference>
<gene>
    <name evidence="3" type="ORF">SAMN04488021_11584</name>
</gene>
<evidence type="ECO:0000256" key="1">
    <source>
        <dbReference type="SAM" id="Phobius"/>
    </source>
</evidence>
<keyword evidence="1" id="KW-0472">Membrane</keyword>
<dbReference type="STRING" id="34004.SAMN04488021_11584"/>
<evidence type="ECO:0000259" key="2">
    <source>
        <dbReference type="Pfam" id="PF04982"/>
    </source>
</evidence>
<accession>A0A1I3ALI4</accession>
<organism evidence="3 4">
    <name type="scientific">Paracoccus aminovorans</name>
    <dbReference type="NCBI Taxonomy" id="34004"/>
    <lineage>
        <taxon>Bacteria</taxon>
        <taxon>Pseudomonadati</taxon>
        <taxon>Pseudomonadota</taxon>
        <taxon>Alphaproteobacteria</taxon>
        <taxon>Rhodobacterales</taxon>
        <taxon>Paracoccaceae</taxon>
        <taxon>Paracoccus</taxon>
    </lineage>
</organism>
<dbReference type="Pfam" id="PF04982">
    <property type="entry name" value="TM_HPP"/>
    <property type="match status" value="1"/>
</dbReference>
<dbReference type="InterPro" id="IPR058581">
    <property type="entry name" value="TM_HPP"/>
</dbReference>
<feature type="transmembrane region" description="Helical" evidence="1">
    <location>
        <begin position="51"/>
        <end position="68"/>
    </location>
</feature>
<dbReference type="EMBL" id="FOPU01000015">
    <property type="protein sequence ID" value="SFH50676.1"/>
    <property type="molecule type" value="Genomic_DNA"/>
</dbReference>
<keyword evidence="1" id="KW-1133">Transmembrane helix</keyword>
<reference evidence="3 4" key="1">
    <citation type="submission" date="2016-10" db="EMBL/GenBank/DDBJ databases">
        <authorList>
            <person name="de Groot N.N."/>
        </authorList>
    </citation>
    <scope>NUCLEOTIDE SEQUENCE [LARGE SCALE GENOMIC DNA]</scope>
    <source>
        <strain evidence="3 4">DSM 8537</strain>
    </source>
</reference>
<dbReference type="Proteomes" id="UP000183635">
    <property type="component" value="Unassembled WGS sequence"/>
</dbReference>
<evidence type="ECO:0000313" key="3">
    <source>
        <dbReference type="EMBL" id="SFH50676.1"/>
    </source>
</evidence>
<dbReference type="AlphaFoldDB" id="A0A1I3ALI4"/>
<feature type="transmembrane region" description="Helical" evidence="1">
    <location>
        <begin position="27"/>
        <end position="45"/>
    </location>
</feature>
<keyword evidence="4" id="KW-1185">Reference proteome</keyword>
<proteinExistence type="predicted"/>
<dbReference type="PANTHER" id="PTHR33741">
    <property type="entry name" value="TRANSMEMBRANE PROTEIN DDB_G0269096-RELATED"/>
    <property type="match status" value="1"/>
</dbReference>
<sequence>MSLETENGPSLSLAETAASYLRRNGPLALVSGLGGALAVGLLAALSASLEHLLLIASFGASCVLLFALPQSPLARPRNVICGHVLSALVGLLVLSVLGDGVLAMAVGVGVAIAVMQFTGTLHPPAGGNPLIVIMTGAGWSFLILPVLAGTVLLVAVALVYHRLFSKRAYPA</sequence>
<evidence type="ECO:0000313" key="4">
    <source>
        <dbReference type="Proteomes" id="UP000183635"/>
    </source>
</evidence>
<name>A0A1I3ALI4_9RHOB</name>
<feature type="transmembrane region" description="Helical" evidence="1">
    <location>
        <begin position="137"/>
        <end position="160"/>
    </location>
</feature>
<dbReference type="PANTHER" id="PTHR33741:SF5">
    <property type="entry name" value="TRANSMEMBRANE PROTEIN DDB_G0269096-RELATED"/>
    <property type="match status" value="1"/>
</dbReference>
<feature type="transmembrane region" description="Helical" evidence="1">
    <location>
        <begin position="88"/>
        <end position="117"/>
    </location>
</feature>
<dbReference type="InterPro" id="IPR007065">
    <property type="entry name" value="HPP"/>
</dbReference>